<evidence type="ECO:0000256" key="4">
    <source>
        <dbReference type="ARBA" id="ARBA00023242"/>
    </source>
</evidence>
<dbReference type="RefSeq" id="XP_018041908.1">
    <property type="nucleotide sequence ID" value="XM_018181686.1"/>
</dbReference>
<dbReference type="Gene3D" id="4.10.240.10">
    <property type="entry name" value="Zn(2)-C6 fungal-type DNA-binding domain"/>
    <property type="match status" value="1"/>
</dbReference>
<dbReference type="SMART" id="SM00066">
    <property type="entry name" value="GAL4"/>
    <property type="match status" value="1"/>
</dbReference>
<dbReference type="GO" id="GO:0003677">
    <property type="term" value="F:DNA binding"/>
    <property type="evidence" value="ECO:0007669"/>
    <property type="project" value="UniProtKB-KW"/>
</dbReference>
<dbReference type="Proteomes" id="UP000077069">
    <property type="component" value="Unassembled WGS sequence"/>
</dbReference>
<proteinExistence type="predicted"/>
<accession>A0A177CVI7</accession>
<dbReference type="GO" id="GO:0008270">
    <property type="term" value="F:zinc ion binding"/>
    <property type="evidence" value="ECO:0007669"/>
    <property type="project" value="InterPro"/>
</dbReference>
<keyword evidence="2" id="KW-0479">Metal-binding</keyword>
<evidence type="ECO:0000259" key="6">
    <source>
        <dbReference type="PROSITE" id="PS50048"/>
    </source>
</evidence>
<evidence type="ECO:0000313" key="7">
    <source>
        <dbReference type="EMBL" id="OAG11543.1"/>
    </source>
</evidence>
<name>A0A177CVI7_9PLEO</name>
<keyword evidence="8" id="KW-1185">Reference proteome</keyword>
<evidence type="ECO:0000313" key="8">
    <source>
        <dbReference type="Proteomes" id="UP000077069"/>
    </source>
</evidence>
<dbReference type="InterPro" id="IPR001138">
    <property type="entry name" value="Zn2Cys6_DnaBD"/>
</dbReference>
<dbReference type="GO" id="GO:0005634">
    <property type="term" value="C:nucleus"/>
    <property type="evidence" value="ECO:0007669"/>
    <property type="project" value="UniProtKB-SubCell"/>
</dbReference>
<comment type="subcellular location">
    <subcellularLocation>
        <location evidence="1">Nucleus</location>
    </subcellularLocation>
</comment>
<protein>
    <recommendedName>
        <fullName evidence="6">Zn(2)-C6 fungal-type domain-containing protein</fullName>
    </recommendedName>
</protein>
<dbReference type="GO" id="GO:0000981">
    <property type="term" value="F:DNA-binding transcription factor activity, RNA polymerase II-specific"/>
    <property type="evidence" value="ECO:0007669"/>
    <property type="project" value="InterPro"/>
</dbReference>
<dbReference type="GeneID" id="28765172"/>
<evidence type="ECO:0000256" key="1">
    <source>
        <dbReference type="ARBA" id="ARBA00004123"/>
    </source>
</evidence>
<dbReference type="PANTHER" id="PTHR46910">
    <property type="entry name" value="TRANSCRIPTION FACTOR PDR1"/>
    <property type="match status" value="1"/>
</dbReference>
<organism evidence="7 8">
    <name type="scientific">Paraphaeosphaeria sporulosa</name>
    <dbReference type="NCBI Taxonomy" id="1460663"/>
    <lineage>
        <taxon>Eukaryota</taxon>
        <taxon>Fungi</taxon>
        <taxon>Dikarya</taxon>
        <taxon>Ascomycota</taxon>
        <taxon>Pezizomycotina</taxon>
        <taxon>Dothideomycetes</taxon>
        <taxon>Pleosporomycetidae</taxon>
        <taxon>Pleosporales</taxon>
        <taxon>Massarineae</taxon>
        <taxon>Didymosphaeriaceae</taxon>
        <taxon>Paraphaeosphaeria</taxon>
    </lineage>
</organism>
<reference evidence="7 8" key="1">
    <citation type="submission" date="2016-05" db="EMBL/GenBank/DDBJ databases">
        <title>Comparative analysis of secretome profiles of manganese(II)-oxidizing ascomycete fungi.</title>
        <authorList>
            <consortium name="DOE Joint Genome Institute"/>
            <person name="Zeiner C.A."/>
            <person name="Purvine S.O."/>
            <person name="Zink E.M."/>
            <person name="Wu S."/>
            <person name="Pasa-Tolic L."/>
            <person name="Chaput D.L."/>
            <person name="Haridas S."/>
            <person name="Grigoriev I.V."/>
            <person name="Santelli C.M."/>
            <person name="Hansel C.M."/>
        </authorList>
    </citation>
    <scope>NUCLEOTIDE SEQUENCE [LARGE SCALE GENOMIC DNA]</scope>
    <source>
        <strain evidence="7 8">AP3s5-JAC2a</strain>
    </source>
</reference>
<evidence type="ECO:0000256" key="3">
    <source>
        <dbReference type="ARBA" id="ARBA00023125"/>
    </source>
</evidence>
<keyword evidence="3" id="KW-0238">DNA-binding</keyword>
<dbReference type="SUPFAM" id="SSF57701">
    <property type="entry name" value="Zn2/Cys6 DNA-binding domain"/>
    <property type="match status" value="1"/>
</dbReference>
<dbReference type="Pfam" id="PF00172">
    <property type="entry name" value="Zn_clus"/>
    <property type="match status" value="1"/>
</dbReference>
<dbReference type="EMBL" id="KV441548">
    <property type="protein sequence ID" value="OAG11543.1"/>
    <property type="molecule type" value="Genomic_DNA"/>
</dbReference>
<dbReference type="PROSITE" id="PS50048">
    <property type="entry name" value="ZN2_CY6_FUNGAL_2"/>
    <property type="match status" value="1"/>
</dbReference>
<keyword evidence="4" id="KW-0539">Nucleus</keyword>
<dbReference type="InterPro" id="IPR036864">
    <property type="entry name" value="Zn2-C6_fun-type_DNA-bd_sf"/>
</dbReference>
<feature type="domain" description="Zn(2)-C6 fungal-type" evidence="6">
    <location>
        <begin position="31"/>
        <end position="61"/>
    </location>
</feature>
<dbReference type="InParanoid" id="A0A177CVI7"/>
<gene>
    <name evidence="7" type="ORF">CC84DRAFT_1200798</name>
</gene>
<evidence type="ECO:0000256" key="2">
    <source>
        <dbReference type="ARBA" id="ARBA00022723"/>
    </source>
</evidence>
<sequence>MNRAPPSPEYRDGPTQMASKDAGKGVRITLACNACRSRKHRCSGEKPQCAQCASNNVTCTWPAQQKRGPPKHYINSLEVRLLETEAVLLSLLSQVSTEQLKASFESLPPTGRTYNDPNCQPEQNTVYFSEFKQDVCKPSYWSSFPLDSDENVRRWWEDRMSRVRPGQLEADFVPGMPLHESLESEARQGGLPGLGVSLPVDSGLLQHTGYAEQAGLNSTGTEMNGPVTTLNQSTSRHGPNVDMHPGASMMRNEDAISTTTSEVSETLLSPDTGSGALIQIPDEFKQEFLW</sequence>
<dbReference type="PANTHER" id="PTHR46910:SF3">
    <property type="entry name" value="HALOTOLERANCE PROTEIN 9-RELATED"/>
    <property type="match status" value="1"/>
</dbReference>
<dbReference type="PROSITE" id="PS00463">
    <property type="entry name" value="ZN2_CY6_FUNGAL_1"/>
    <property type="match status" value="1"/>
</dbReference>
<dbReference type="InterPro" id="IPR050987">
    <property type="entry name" value="AtrR-like"/>
</dbReference>
<dbReference type="AlphaFoldDB" id="A0A177CVI7"/>
<dbReference type="CDD" id="cd00067">
    <property type="entry name" value="GAL4"/>
    <property type="match status" value="1"/>
</dbReference>
<dbReference type="OrthoDB" id="10261408at2759"/>
<feature type="region of interest" description="Disordered" evidence="5">
    <location>
        <begin position="1"/>
        <end position="22"/>
    </location>
</feature>
<evidence type="ECO:0000256" key="5">
    <source>
        <dbReference type="SAM" id="MobiDB-lite"/>
    </source>
</evidence>